<protein>
    <submittedName>
        <fullName evidence="1">Uncharacterized protein</fullName>
    </submittedName>
</protein>
<accession>A0ACD3AS91</accession>
<proteinExistence type="predicted"/>
<evidence type="ECO:0000313" key="2">
    <source>
        <dbReference type="Proteomes" id="UP000308600"/>
    </source>
</evidence>
<dbReference type="Proteomes" id="UP000308600">
    <property type="component" value="Unassembled WGS sequence"/>
</dbReference>
<reference evidence="1 2" key="1">
    <citation type="journal article" date="2019" name="Nat. Ecol. Evol.">
        <title>Megaphylogeny resolves global patterns of mushroom evolution.</title>
        <authorList>
            <person name="Varga T."/>
            <person name="Krizsan K."/>
            <person name="Foldi C."/>
            <person name="Dima B."/>
            <person name="Sanchez-Garcia M."/>
            <person name="Sanchez-Ramirez S."/>
            <person name="Szollosi G.J."/>
            <person name="Szarkandi J.G."/>
            <person name="Papp V."/>
            <person name="Albert L."/>
            <person name="Andreopoulos W."/>
            <person name="Angelini C."/>
            <person name="Antonin V."/>
            <person name="Barry K.W."/>
            <person name="Bougher N.L."/>
            <person name="Buchanan P."/>
            <person name="Buyck B."/>
            <person name="Bense V."/>
            <person name="Catcheside P."/>
            <person name="Chovatia M."/>
            <person name="Cooper J."/>
            <person name="Damon W."/>
            <person name="Desjardin D."/>
            <person name="Finy P."/>
            <person name="Geml J."/>
            <person name="Haridas S."/>
            <person name="Hughes K."/>
            <person name="Justo A."/>
            <person name="Karasinski D."/>
            <person name="Kautmanova I."/>
            <person name="Kiss B."/>
            <person name="Kocsube S."/>
            <person name="Kotiranta H."/>
            <person name="LaButti K.M."/>
            <person name="Lechner B.E."/>
            <person name="Liimatainen K."/>
            <person name="Lipzen A."/>
            <person name="Lukacs Z."/>
            <person name="Mihaltcheva S."/>
            <person name="Morgado L.N."/>
            <person name="Niskanen T."/>
            <person name="Noordeloos M.E."/>
            <person name="Ohm R.A."/>
            <person name="Ortiz-Santana B."/>
            <person name="Ovrebo C."/>
            <person name="Racz N."/>
            <person name="Riley R."/>
            <person name="Savchenko A."/>
            <person name="Shiryaev A."/>
            <person name="Soop K."/>
            <person name="Spirin V."/>
            <person name="Szebenyi C."/>
            <person name="Tomsovsky M."/>
            <person name="Tulloss R.E."/>
            <person name="Uehling J."/>
            <person name="Grigoriev I.V."/>
            <person name="Vagvolgyi C."/>
            <person name="Papp T."/>
            <person name="Martin F.M."/>
            <person name="Miettinen O."/>
            <person name="Hibbett D.S."/>
            <person name="Nagy L.G."/>
        </authorList>
    </citation>
    <scope>NUCLEOTIDE SEQUENCE [LARGE SCALE GENOMIC DNA]</scope>
    <source>
        <strain evidence="1 2">NL-1719</strain>
    </source>
</reference>
<evidence type="ECO:0000313" key="1">
    <source>
        <dbReference type="EMBL" id="TFK68426.1"/>
    </source>
</evidence>
<gene>
    <name evidence="1" type="ORF">BDN72DRAFT_841809</name>
</gene>
<name>A0ACD3AS91_9AGAR</name>
<organism evidence="1 2">
    <name type="scientific">Pluteus cervinus</name>
    <dbReference type="NCBI Taxonomy" id="181527"/>
    <lineage>
        <taxon>Eukaryota</taxon>
        <taxon>Fungi</taxon>
        <taxon>Dikarya</taxon>
        <taxon>Basidiomycota</taxon>
        <taxon>Agaricomycotina</taxon>
        <taxon>Agaricomycetes</taxon>
        <taxon>Agaricomycetidae</taxon>
        <taxon>Agaricales</taxon>
        <taxon>Pluteineae</taxon>
        <taxon>Pluteaceae</taxon>
        <taxon>Pluteus</taxon>
    </lineage>
</organism>
<keyword evidence="2" id="KW-1185">Reference proteome</keyword>
<sequence length="269" mass="31219">MHVSLDRYAFIAVTCSSESLDKLIELFEKENSEMSKRYLKRQLYTRDIDFYDPPMRGAQYELVVLQPEHFLPERSQLAIYDANSQISKTYVVGPDRNLRESPGTLDNALLPPFSFDRRTSGDRFQLNPLLVVLNAEIKFRRYERIIPKPAPLPANLQELITKTRKLAELLYFTPRHPTNPNLPYPGGPKPPTDSYEPSEDESEDGDGREFGRLQNPTQDAPHRKKRARRSRQHPIAPGMDYELYLMSGCDYDYTSSDEDMLDEVYHQRS</sequence>
<dbReference type="EMBL" id="ML208352">
    <property type="protein sequence ID" value="TFK68426.1"/>
    <property type="molecule type" value="Genomic_DNA"/>
</dbReference>